<proteinExistence type="inferred from homology"/>
<protein>
    <submittedName>
        <fullName evidence="10">ABC transporter permease subunit</fullName>
    </submittedName>
</protein>
<comment type="similarity">
    <text evidence="2">Belongs to the binding-protein-dependent transport system permease family. CysTW subfamily.</text>
</comment>
<evidence type="ECO:0000256" key="3">
    <source>
        <dbReference type="ARBA" id="ARBA00022448"/>
    </source>
</evidence>
<dbReference type="InterPro" id="IPR000515">
    <property type="entry name" value="MetI-like"/>
</dbReference>
<dbReference type="CDD" id="cd06261">
    <property type="entry name" value="TM_PBP2"/>
    <property type="match status" value="1"/>
</dbReference>
<dbReference type="PANTHER" id="PTHR42929:SF1">
    <property type="entry name" value="INNER MEMBRANE ABC TRANSPORTER PERMEASE PROTEIN YDCU-RELATED"/>
    <property type="match status" value="1"/>
</dbReference>
<keyword evidence="11" id="KW-1185">Reference proteome</keyword>
<dbReference type="PANTHER" id="PTHR42929">
    <property type="entry name" value="INNER MEMBRANE ABC TRANSPORTER PERMEASE PROTEIN YDCU-RELATED-RELATED"/>
    <property type="match status" value="1"/>
</dbReference>
<name>A0A6A8ALI5_9HYPH</name>
<keyword evidence="4" id="KW-1003">Cell membrane</keyword>
<feature type="transmembrane region" description="Helical" evidence="8">
    <location>
        <begin position="12"/>
        <end position="33"/>
    </location>
</feature>
<dbReference type="GO" id="GO:0005886">
    <property type="term" value="C:plasma membrane"/>
    <property type="evidence" value="ECO:0007669"/>
    <property type="project" value="UniProtKB-SubCell"/>
</dbReference>
<reference evidence="10 11" key="1">
    <citation type="submission" date="2019-11" db="EMBL/GenBank/DDBJ databases">
        <title>Genome analysis of Rhizobacterium cereale a novel genus and species isolated from maize roots in North Spain.</title>
        <authorList>
            <person name="Menendez E."/>
            <person name="Flores-Felix J.D."/>
            <person name="Ramirez-Bahena M.-H."/>
            <person name="Igual J.M."/>
            <person name="Garcia-Fraile P."/>
            <person name="Peix A."/>
            <person name="Velazquez E."/>
        </authorList>
    </citation>
    <scope>NUCLEOTIDE SEQUENCE [LARGE SCALE GENOMIC DNA]</scope>
    <source>
        <strain evidence="10 11">RZME27</strain>
    </source>
</reference>
<evidence type="ECO:0000259" key="9">
    <source>
        <dbReference type="PROSITE" id="PS50928"/>
    </source>
</evidence>
<gene>
    <name evidence="10" type="ORF">GAO09_26490</name>
</gene>
<dbReference type="Gene3D" id="1.10.3720.10">
    <property type="entry name" value="MetI-like"/>
    <property type="match status" value="1"/>
</dbReference>
<dbReference type="GO" id="GO:0055085">
    <property type="term" value="P:transmembrane transport"/>
    <property type="evidence" value="ECO:0007669"/>
    <property type="project" value="InterPro"/>
</dbReference>
<evidence type="ECO:0000256" key="1">
    <source>
        <dbReference type="ARBA" id="ARBA00004651"/>
    </source>
</evidence>
<feature type="domain" description="ABC transmembrane type-1" evidence="9">
    <location>
        <begin position="60"/>
        <end position="270"/>
    </location>
</feature>
<dbReference type="SUPFAM" id="SSF161098">
    <property type="entry name" value="MetI-like"/>
    <property type="match status" value="1"/>
</dbReference>
<comment type="caution">
    <text evidence="10">The sequence shown here is derived from an EMBL/GenBank/DDBJ whole genome shotgun (WGS) entry which is preliminary data.</text>
</comment>
<dbReference type="Proteomes" id="UP000435138">
    <property type="component" value="Unassembled WGS sequence"/>
</dbReference>
<feature type="transmembrane region" description="Helical" evidence="8">
    <location>
        <begin position="60"/>
        <end position="83"/>
    </location>
</feature>
<dbReference type="PROSITE" id="PS50928">
    <property type="entry name" value="ABC_TM1"/>
    <property type="match status" value="1"/>
</dbReference>
<feature type="transmembrane region" description="Helical" evidence="8">
    <location>
        <begin position="247"/>
        <end position="270"/>
    </location>
</feature>
<organism evidence="10 11">
    <name type="scientific">Endobacterium cereale</name>
    <dbReference type="NCBI Taxonomy" id="2663029"/>
    <lineage>
        <taxon>Bacteria</taxon>
        <taxon>Pseudomonadati</taxon>
        <taxon>Pseudomonadota</taxon>
        <taxon>Alphaproteobacteria</taxon>
        <taxon>Hyphomicrobiales</taxon>
        <taxon>Rhizobiaceae</taxon>
        <taxon>Endobacterium</taxon>
    </lineage>
</organism>
<dbReference type="AlphaFoldDB" id="A0A6A8ALI5"/>
<dbReference type="InterPro" id="IPR035906">
    <property type="entry name" value="MetI-like_sf"/>
</dbReference>
<evidence type="ECO:0000256" key="7">
    <source>
        <dbReference type="ARBA" id="ARBA00023136"/>
    </source>
</evidence>
<feature type="transmembrane region" description="Helical" evidence="8">
    <location>
        <begin position="140"/>
        <end position="166"/>
    </location>
</feature>
<keyword evidence="7 8" id="KW-0472">Membrane</keyword>
<sequence>MSHHSSPAMKLLAAPFLLMLAGLVVWPLANVLIDSFSKGGAWSLGNYAEILTSAYYGQSFVNSLLISFSTTAIGMIFGFLIAVSLRYRKGGTRRVAMALANIGANLAGVPLAMALVFLLGLNGTLTIVLKASGLIGSFNVYSLTGLIIAYCYFQIALAVLLIIPVLDGIETELEEAASLIGVGTTRFWLRVGLPVVGRQMIAIATLLLANAMGTYATTLALTGTSINVVTIRISELVSGDVFSDPNLANAIAIALLLVLVVPIVISQLLLKGDKR</sequence>
<keyword evidence="5 8" id="KW-0812">Transmembrane</keyword>
<feature type="transmembrane region" description="Helical" evidence="8">
    <location>
        <begin position="95"/>
        <end position="120"/>
    </location>
</feature>
<dbReference type="EMBL" id="WIXI01000051">
    <property type="protein sequence ID" value="MQY49581.1"/>
    <property type="molecule type" value="Genomic_DNA"/>
</dbReference>
<evidence type="ECO:0000256" key="8">
    <source>
        <dbReference type="RuleBase" id="RU363032"/>
    </source>
</evidence>
<keyword evidence="6 8" id="KW-1133">Transmembrane helix</keyword>
<accession>A0A6A8ALI5</accession>
<dbReference type="RefSeq" id="WP_153359508.1">
    <property type="nucleotide sequence ID" value="NZ_WIXI01000051.1"/>
</dbReference>
<evidence type="ECO:0000256" key="2">
    <source>
        <dbReference type="ARBA" id="ARBA00007069"/>
    </source>
</evidence>
<keyword evidence="3 8" id="KW-0813">Transport</keyword>
<comment type="subcellular location">
    <subcellularLocation>
        <location evidence="1 8">Cell membrane</location>
        <topology evidence="1 8">Multi-pass membrane protein</topology>
    </subcellularLocation>
</comment>
<evidence type="ECO:0000256" key="4">
    <source>
        <dbReference type="ARBA" id="ARBA00022475"/>
    </source>
</evidence>
<evidence type="ECO:0000313" key="10">
    <source>
        <dbReference type="EMBL" id="MQY49581.1"/>
    </source>
</evidence>
<evidence type="ECO:0000256" key="5">
    <source>
        <dbReference type="ARBA" id="ARBA00022692"/>
    </source>
</evidence>
<evidence type="ECO:0000256" key="6">
    <source>
        <dbReference type="ARBA" id="ARBA00022989"/>
    </source>
</evidence>
<evidence type="ECO:0000313" key="11">
    <source>
        <dbReference type="Proteomes" id="UP000435138"/>
    </source>
</evidence>
<dbReference type="Pfam" id="PF00528">
    <property type="entry name" value="BPD_transp_1"/>
    <property type="match status" value="1"/>
</dbReference>